<dbReference type="CDD" id="cd07262">
    <property type="entry name" value="VOC_like"/>
    <property type="match status" value="1"/>
</dbReference>
<reference evidence="2 3" key="1">
    <citation type="submission" date="2019-09" db="EMBL/GenBank/DDBJ databases">
        <title>Parvibaculum sedimenti sp. nov., isolated from sediment.</title>
        <authorList>
            <person name="Wang Y."/>
        </authorList>
    </citation>
    <scope>NUCLEOTIDE SEQUENCE [LARGE SCALE GENOMIC DNA]</scope>
    <source>
        <strain evidence="2 3">HXT-9</strain>
    </source>
</reference>
<keyword evidence="3" id="KW-1185">Reference proteome</keyword>
<evidence type="ECO:0000259" key="1">
    <source>
        <dbReference type="PROSITE" id="PS51819"/>
    </source>
</evidence>
<protein>
    <submittedName>
        <fullName evidence="2">VOC family protein</fullName>
    </submittedName>
</protein>
<dbReference type="Proteomes" id="UP000468901">
    <property type="component" value="Unassembled WGS sequence"/>
</dbReference>
<comment type="caution">
    <text evidence="2">The sequence shown here is derived from an EMBL/GenBank/DDBJ whole genome shotgun (WGS) entry which is preliminary data.</text>
</comment>
<evidence type="ECO:0000313" key="3">
    <source>
        <dbReference type="Proteomes" id="UP000468901"/>
    </source>
</evidence>
<gene>
    <name evidence="2" type="ORF">F2P47_10105</name>
</gene>
<dbReference type="PROSITE" id="PS51819">
    <property type="entry name" value="VOC"/>
    <property type="match status" value="1"/>
</dbReference>
<dbReference type="RefSeq" id="WP_152216238.1">
    <property type="nucleotide sequence ID" value="NZ_WESC01000008.1"/>
</dbReference>
<name>A0A6N6VHP8_9HYPH</name>
<evidence type="ECO:0000313" key="2">
    <source>
        <dbReference type="EMBL" id="KAB7739857.1"/>
    </source>
</evidence>
<dbReference type="Gene3D" id="3.10.180.10">
    <property type="entry name" value="2,3-Dihydroxybiphenyl 1,2-Dioxygenase, domain 1"/>
    <property type="match status" value="1"/>
</dbReference>
<proteinExistence type="predicted"/>
<dbReference type="PANTHER" id="PTHR35006">
    <property type="entry name" value="GLYOXALASE FAMILY PROTEIN (AFU_ORTHOLOGUE AFUA_5G14830)"/>
    <property type="match status" value="1"/>
</dbReference>
<sequence>MFSHVTIGSNDPGELEAFYDAVLATLGIHPFFKIEGTLSYGTAAGPKVFILKPFNGQPHQPGNGGHVAFLAPSRGAVDAFHAKALELGGTSEGAPGLRPHYHPNYYGAYARDPDGNKIQAVCHSKNG</sequence>
<dbReference type="InterPro" id="IPR029068">
    <property type="entry name" value="Glyas_Bleomycin-R_OHBP_Dase"/>
</dbReference>
<accession>A0A6N6VHP8</accession>
<dbReference type="InterPro" id="IPR004360">
    <property type="entry name" value="Glyas_Fos-R_dOase_dom"/>
</dbReference>
<dbReference type="EMBL" id="WESC01000008">
    <property type="protein sequence ID" value="KAB7739857.1"/>
    <property type="molecule type" value="Genomic_DNA"/>
</dbReference>
<dbReference type="Pfam" id="PF00903">
    <property type="entry name" value="Glyoxalase"/>
    <property type="match status" value="1"/>
</dbReference>
<feature type="domain" description="VOC" evidence="1">
    <location>
        <begin position="1"/>
        <end position="123"/>
    </location>
</feature>
<organism evidence="2 3">
    <name type="scientific">Parvibaculum sedimenti</name>
    <dbReference type="NCBI Taxonomy" id="2608632"/>
    <lineage>
        <taxon>Bacteria</taxon>
        <taxon>Pseudomonadati</taxon>
        <taxon>Pseudomonadota</taxon>
        <taxon>Alphaproteobacteria</taxon>
        <taxon>Hyphomicrobiales</taxon>
        <taxon>Parvibaculaceae</taxon>
        <taxon>Parvibaculum</taxon>
    </lineage>
</organism>
<dbReference type="AlphaFoldDB" id="A0A6N6VHP8"/>
<dbReference type="PANTHER" id="PTHR35006:SF1">
    <property type="entry name" value="BLL2941 PROTEIN"/>
    <property type="match status" value="1"/>
</dbReference>
<dbReference type="SUPFAM" id="SSF54593">
    <property type="entry name" value="Glyoxalase/Bleomycin resistance protein/Dihydroxybiphenyl dioxygenase"/>
    <property type="match status" value="1"/>
</dbReference>
<dbReference type="InterPro" id="IPR037523">
    <property type="entry name" value="VOC_core"/>
</dbReference>